<evidence type="ECO:0000313" key="17">
    <source>
        <dbReference type="Proteomes" id="UP000248889"/>
    </source>
</evidence>
<evidence type="ECO:0000256" key="2">
    <source>
        <dbReference type="ARBA" id="ARBA00001913"/>
    </source>
</evidence>
<feature type="domain" description="CBM20" evidence="15">
    <location>
        <begin position="508"/>
        <end position="607"/>
    </location>
</feature>
<proteinExistence type="inferred from homology"/>
<dbReference type="Gene3D" id="2.60.40.10">
    <property type="entry name" value="Immunoglobulins"/>
    <property type="match status" value="1"/>
</dbReference>
<evidence type="ECO:0000313" key="16">
    <source>
        <dbReference type="EMBL" id="RAG83148.1"/>
    </source>
</evidence>
<dbReference type="InterPro" id="IPR006048">
    <property type="entry name" value="A-amylase/branching_C"/>
</dbReference>
<feature type="region of interest" description="Disordered" evidence="13">
    <location>
        <begin position="586"/>
        <end position="607"/>
    </location>
</feature>
<dbReference type="RefSeq" id="WP_111504094.1">
    <property type="nucleotide sequence ID" value="NZ_QKYN01000094.1"/>
</dbReference>
<dbReference type="GO" id="GO:0046872">
    <property type="term" value="F:metal ion binding"/>
    <property type="evidence" value="ECO:0007669"/>
    <property type="project" value="UniProtKB-KW"/>
</dbReference>
<keyword evidence="7 12" id="KW-0378">Hydrolase</keyword>
<dbReference type="InterPro" id="IPR031319">
    <property type="entry name" value="A-amylase_C"/>
</dbReference>
<evidence type="ECO:0000256" key="3">
    <source>
        <dbReference type="ARBA" id="ARBA00008061"/>
    </source>
</evidence>
<dbReference type="InterPro" id="IPR017853">
    <property type="entry name" value="GH"/>
</dbReference>
<dbReference type="InterPro" id="IPR006046">
    <property type="entry name" value="Alpha_amylase"/>
</dbReference>
<dbReference type="Proteomes" id="UP000248889">
    <property type="component" value="Unassembled WGS sequence"/>
</dbReference>
<evidence type="ECO:0000256" key="4">
    <source>
        <dbReference type="ARBA" id="ARBA00012595"/>
    </source>
</evidence>
<keyword evidence="9 12" id="KW-0119">Carbohydrate metabolism</keyword>
<dbReference type="OrthoDB" id="9805159at2"/>
<accession>A0A2X0J6U1</accession>
<keyword evidence="8" id="KW-0106">Calcium</keyword>
<dbReference type="InterPro" id="IPR013784">
    <property type="entry name" value="Carb-bd-like_fold"/>
</dbReference>
<evidence type="ECO:0000259" key="15">
    <source>
        <dbReference type="PROSITE" id="PS51166"/>
    </source>
</evidence>
<dbReference type="InterPro" id="IPR013783">
    <property type="entry name" value="Ig-like_fold"/>
</dbReference>
<dbReference type="InterPro" id="IPR002044">
    <property type="entry name" value="CBM20"/>
</dbReference>
<dbReference type="SMART" id="SM00632">
    <property type="entry name" value="Aamy_C"/>
    <property type="match status" value="1"/>
</dbReference>
<dbReference type="PANTHER" id="PTHR43447">
    <property type="entry name" value="ALPHA-AMYLASE"/>
    <property type="match status" value="1"/>
</dbReference>
<comment type="similarity">
    <text evidence="3 11">Belongs to the glycosyl hydrolase 13 family.</text>
</comment>
<dbReference type="Gene3D" id="3.20.20.80">
    <property type="entry name" value="Glycosidases"/>
    <property type="match status" value="1"/>
</dbReference>
<dbReference type="CDD" id="cd05808">
    <property type="entry name" value="CBM20_alpha_amylase"/>
    <property type="match status" value="1"/>
</dbReference>
<evidence type="ECO:0000256" key="6">
    <source>
        <dbReference type="ARBA" id="ARBA00022723"/>
    </source>
</evidence>
<evidence type="ECO:0000256" key="1">
    <source>
        <dbReference type="ARBA" id="ARBA00000548"/>
    </source>
</evidence>
<evidence type="ECO:0000256" key="10">
    <source>
        <dbReference type="ARBA" id="ARBA00023295"/>
    </source>
</evidence>
<dbReference type="EC" id="3.2.1.1" evidence="4 12"/>
<dbReference type="InterPro" id="IPR006047">
    <property type="entry name" value="GH13_cat_dom"/>
</dbReference>
<dbReference type="EMBL" id="QKYN01000094">
    <property type="protein sequence ID" value="RAG83148.1"/>
    <property type="molecule type" value="Genomic_DNA"/>
</dbReference>
<dbReference type="Gene3D" id="2.60.40.1180">
    <property type="entry name" value="Golgi alpha-mannosidase II"/>
    <property type="match status" value="1"/>
</dbReference>
<comment type="cofactor">
    <cofactor evidence="2">
        <name>Ca(2+)</name>
        <dbReference type="ChEBI" id="CHEBI:29108"/>
    </cofactor>
</comment>
<dbReference type="SUPFAM" id="SSF49452">
    <property type="entry name" value="Starch-binding domain-like"/>
    <property type="match status" value="1"/>
</dbReference>
<dbReference type="SMART" id="SM00642">
    <property type="entry name" value="Aamy"/>
    <property type="match status" value="1"/>
</dbReference>
<feature type="chain" id="PRO_5039142322" description="Alpha-amylase" evidence="14">
    <location>
        <begin position="40"/>
        <end position="607"/>
    </location>
</feature>
<sequence>MKRIPTQRITSRRPSRRQARWVGVGALLAGAVLPLTLQAAPARAAAGPDGGDVIANLFEWNWSSVGSECTNVLGPKGYGAVEVAPPEDSIRLSGSHPWWEVYQPIGYDLNSRMGNAAQFAAMVTTCHNAGVKVYADAVLNHMAGNNNTSTDSYGGDSFNSSTETYSQPGYTSADFHTSPANCPNSDLSITDWNNQAQVQECDLSSLEDLYTETSHVRQTEAGYLNSLVADGVDGFRMDAAKHINASDMAAILSQVNNTTWTGSRPYVYQEVIPGSTNSALQPAAFESNGSVIEFTYAQDLKTQFTGNIANLKTFGQSWGLEPPSASTSMVTNHDTERNGSTLNYKSGANYILANLFELAWGYDVPQVYASFDWTNSDDSPPADANGFVSNTDCSNGWFCTDRNQGVGNMVGWHNAVAGQSVANWYDDGTNFISFSRGNRGWIGINNESSAKTVTVETGLPAGNYCDVIHGNLTPSTGACTGSTVSVATNGTATVTVPAMDAVALYLPSAASGTVGESFGVSETTSWGQNVYLVGSIPALGSWNTAQAIPLSSSGYPVWSGTVTLPANTYVEYKYIIKNSDGSITWEPGNNHSVTTGGSGNGSLNDTW</sequence>
<evidence type="ECO:0000256" key="14">
    <source>
        <dbReference type="SAM" id="SignalP"/>
    </source>
</evidence>
<dbReference type="Pfam" id="PF00686">
    <property type="entry name" value="CBM_20"/>
    <property type="match status" value="1"/>
</dbReference>
<dbReference type="Pfam" id="PF00128">
    <property type="entry name" value="Alpha-amylase"/>
    <property type="match status" value="1"/>
</dbReference>
<feature type="signal peptide" evidence="14">
    <location>
        <begin position="1"/>
        <end position="39"/>
    </location>
</feature>
<comment type="catalytic activity">
    <reaction evidence="1 12">
        <text>Endohydrolysis of (1-&gt;4)-alpha-D-glucosidic linkages in polysaccharides containing three or more (1-&gt;4)-alpha-linked D-glucose units.</text>
        <dbReference type="EC" id="3.2.1.1"/>
    </reaction>
</comment>
<keyword evidence="14" id="KW-0732">Signal</keyword>
<keyword evidence="6" id="KW-0479">Metal-binding</keyword>
<gene>
    <name evidence="16" type="ORF">DN069_23890</name>
</gene>
<dbReference type="CDD" id="cd11317">
    <property type="entry name" value="AmyAc_bac_euk_AmyA"/>
    <property type="match status" value="1"/>
</dbReference>
<evidence type="ECO:0000256" key="12">
    <source>
        <dbReference type="RuleBase" id="RU361134"/>
    </source>
</evidence>
<evidence type="ECO:0000256" key="9">
    <source>
        <dbReference type="ARBA" id="ARBA00023277"/>
    </source>
</evidence>
<dbReference type="AlphaFoldDB" id="A0A2X0J6U1"/>
<protein>
    <recommendedName>
        <fullName evidence="5 12">Alpha-amylase</fullName>
        <ecNumber evidence="4 12">3.2.1.1</ecNumber>
    </recommendedName>
</protein>
<dbReference type="GO" id="GO:0005975">
    <property type="term" value="P:carbohydrate metabolic process"/>
    <property type="evidence" value="ECO:0007669"/>
    <property type="project" value="InterPro"/>
</dbReference>
<evidence type="ECO:0000256" key="7">
    <source>
        <dbReference type="ARBA" id="ARBA00022801"/>
    </source>
</evidence>
<dbReference type="GO" id="GO:0004556">
    <property type="term" value="F:alpha-amylase activity"/>
    <property type="evidence" value="ECO:0007669"/>
    <property type="project" value="UniProtKB-UniRule"/>
</dbReference>
<dbReference type="FunFam" id="2.60.40.10:FF:000552">
    <property type="entry name" value="Related to glucoamylase"/>
    <property type="match status" value="1"/>
</dbReference>
<reference evidence="16 17" key="1">
    <citation type="submission" date="2018-06" db="EMBL/GenBank/DDBJ databases">
        <title>Streptacidiphilus pinicola sp. nov., isolated from pine grove soil.</title>
        <authorList>
            <person name="Roh S.G."/>
            <person name="Park S."/>
            <person name="Kim M.-K."/>
            <person name="Yun B.-R."/>
            <person name="Park J."/>
            <person name="Kim M.J."/>
            <person name="Kim Y.S."/>
            <person name="Kim S.B."/>
        </authorList>
    </citation>
    <scope>NUCLEOTIDE SEQUENCE [LARGE SCALE GENOMIC DNA]</scope>
    <source>
        <strain evidence="16 17">MMS16-CNU450</strain>
    </source>
</reference>
<evidence type="ECO:0000256" key="8">
    <source>
        <dbReference type="ARBA" id="ARBA00022837"/>
    </source>
</evidence>
<comment type="caution">
    <text evidence="16">The sequence shown here is derived from an EMBL/GenBank/DDBJ whole genome shotgun (WGS) entry which is preliminary data.</text>
</comment>
<dbReference type="InterPro" id="IPR013780">
    <property type="entry name" value="Glyco_hydro_b"/>
</dbReference>
<dbReference type="PROSITE" id="PS51166">
    <property type="entry name" value="CBM20"/>
    <property type="match status" value="1"/>
</dbReference>
<organism evidence="16 17">
    <name type="scientific">Streptacidiphilus pinicola</name>
    <dbReference type="NCBI Taxonomy" id="2219663"/>
    <lineage>
        <taxon>Bacteria</taxon>
        <taxon>Bacillati</taxon>
        <taxon>Actinomycetota</taxon>
        <taxon>Actinomycetes</taxon>
        <taxon>Kitasatosporales</taxon>
        <taxon>Streptomycetaceae</taxon>
        <taxon>Streptacidiphilus</taxon>
    </lineage>
</organism>
<dbReference type="PRINTS" id="PR00110">
    <property type="entry name" value="ALPHAAMYLASE"/>
</dbReference>
<keyword evidence="17" id="KW-1185">Reference proteome</keyword>
<dbReference type="SUPFAM" id="SSF51445">
    <property type="entry name" value="(Trans)glycosidases"/>
    <property type="match status" value="1"/>
</dbReference>
<dbReference type="SUPFAM" id="SSF51011">
    <property type="entry name" value="Glycosyl hydrolase domain"/>
    <property type="match status" value="1"/>
</dbReference>
<evidence type="ECO:0000256" key="13">
    <source>
        <dbReference type="SAM" id="MobiDB-lite"/>
    </source>
</evidence>
<evidence type="ECO:0000256" key="5">
    <source>
        <dbReference type="ARBA" id="ARBA00017303"/>
    </source>
</evidence>
<name>A0A2X0J6U1_9ACTN</name>
<evidence type="ECO:0000256" key="11">
    <source>
        <dbReference type="RuleBase" id="RU003615"/>
    </source>
</evidence>
<dbReference type="Pfam" id="PF02806">
    <property type="entry name" value="Alpha-amylase_C"/>
    <property type="match status" value="1"/>
</dbReference>
<keyword evidence="10 12" id="KW-0326">Glycosidase</keyword>
<dbReference type="SMART" id="SM01065">
    <property type="entry name" value="CBM_2"/>
    <property type="match status" value="1"/>
</dbReference>
<dbReference type="GO" id="GO:2001070">
    <property type="term" value="F:starch binding"/>
    <property type="evidence" value="ECO:0007669"/>
    <property type="project" value="InterPro"/>
</dbReference>